<evidence type="ECO:0000313" key="1">
    <source>
        <dbReference type="EMBL" id="GFY16788.1"/>
    </source>
</evidence>
<gene>
    <name evidence="1" type="ORF">TNCV_4337891</name>
</gene>
<keyword evidence="2" id="KW-1185">Reference proteome</keyword>
<dbReference type="AlphaFoldDB" id="A0A8X6T1R6"/>
<accession>A0A8X6T1R6</accession>
<reference evidence="1" key="1">
    <citation type="submission" date="2020-08" db="EMBL/GenBank/DDBJ databases">
        <title>Multicomponent nature underlies the extraordinary mechanical properties of spider dragline silk.</title>
        <authorList>
            <person name="Kono N."/>
            <person name="Nakamura H."/>
            <person name="Mori M."/>
            <person name="Yoshida Y."/>
            <person name="Ohtoshi R."/>
            <person name="Malay A.D."/>
            <person name="Moran D.A.P."/>
            <person name="Tomita M."/>
            <person name="Numata K."/>
            <person name="Arakawa K."/>
        </authorList>
    </citation>
    <scope>NUCLEOTIDE SEQUENCE</scope>
</reference>
<organism evidence="1 2">
    <name type="scientific">Trichonephila clavipes</name>
    <name type="common">Golden silk orbweaver</name>
    <name type="synonym">Nephila clavipes</name>
    <dbReference type="NCBI Taxonomy" id="2585209"/>
    <lineage>
        <taxon>Eukaryota</taxon>
        <taxon>Metazoa</taxon>
        <taxon>Ecdysozoa</taxon>
        <taxon>Arthropoda</taxon>
        <taxon>Chelicerata</taxon>
        <taxon>Arachnida</taxon>
        <taxon>Araneae</taxon>
        <taxon>Araneomorphae</taxon>
        <taxon>Entelegynae</taxon>
        <taxon>Araneoidea</taxon>
        <taxon>Nephilidae</taxon>
        <taxon>Trichonephila</taxon>
    </lineage>
</organism>
<name>A0A8X6T1R6_TRICX</name>
<dbReference type="Proteomes" id="UP000887159">
    <property type="component" value="Unassembled WGS sequence"/>
</dbReference>
<comment type="caution">
    <text evidence="1">The sequence shown here is derived from an EMBL/GenBank/DDBJ whole genome shotgun (WGS) entry which is preliminary data.</text>
</comment>
<proteinExistence type="predicted"/>
<dbReference type="EMBL" id="BMAU01021341">
    <property type="protein sequence ID" value="GFY16788.1"/>
    <property type="molecule type" value="Genomic_DNA"/>
</dbReference>
<sequence length="136" mass="15549">MEPISSYITKLARNVFRSIENHDNPIIRAQTMFTYPHPKLKYAYATAKWKLPLKPPYKRLRRWHLKILISVPTSSGTSSGEIRLAATSPYRPEFSSPAADFWTLLAKTESAGTAHLQHKQKLPAFFLIHIIITGNF</sequence>
<evidence type="ECO:0000313" key="2">
    <source>
        <dbReference type="Proteomes" id="UP000887159"/>
    </source>
</evidence>
<protein>
    <submittedName>
        <fullName evidence="1">Uncharacterized protein</fullName>
    </submittedName>
</protein>